<evidence type="ECO:0000313" key="1">
    <source>
        <dbReference type="EMBL" id="KAJ9651549.1"/>
    </source>
</evidence>
<evidence type="ECO:0000313" key="2">
    <source>
        <dbReference type="Proteomes" id="UP001172386"/>
    </source>
</evidence>
<dbReference type="Proteomes" id="UP001172386">
    <property type="component" value="Unassembled WGS sequence"/>
</dbReference>
<gene>
    <name evidence="1" type="ORF">H2198_009165</name>
</gene>
<sequence>MKQPVDTDVAVTEMKTAVEHIDDLEKVNHGPRDKFGSAAKVDTKEIALVRKLDIYIMPILWLMYFLNFLDRNAMVNGKINGLSKDLKLKGVEYQTCVSILFVGYLLGQVPSNMVMNRVKPAWWMSGWMMAWAIVSTLNFKVTNYHGLLACRFLLGVTEAPFYPGALFMISLFYNRKEAATRMAVLYTGNMLASSFSGLIAAGVFAGLDNVNGWEGWRWLFLLQGLATILVAIAAFFFLPNSPLETRWLSAEERQLAHSRIAIDTTEKRAGTSTWTGLKEAASDYRLWLFALMCNLHLSANGFKNFLPSVVQTLGFNSTVTLVLTCPPYLFAAVISVLVSWSSGRFNERTWHITISKAVAIVGFILACATLNLGARYFAIMLFVGATYGVNNINIAWTAATLGQTDEKKAVAIAITNTVGNLASVYTPYLWPDSDAPRFSKAMGASCGFSFGVIVVAWLVRYILQRENRRIRAQESEAINFYAY</sequence>
<name>A0ACC2ZV48_9EURO</name>
<organism evidence="1 2">
    <name type="scientific">Neophaeococcomyces mojaviensis</name>
    <dbReference type="NCBI Taxonomy" id="3383035"/>
    <lineage>
        <taxon>Eukaryota</taxon>
        <taxon>Fungi</taxon>
        <taxon>Dikarya</taxon>
        <taxon>Ascomycota</taxon>
        <taxon>Pezizomycotina</taxon>
        <taxon>Eurotiomycetes</taxon>
        <taxon>Chaetothyriomycetidae</taxon>
        <taxon>Chaetothyriales</taxon>
        <taxon>Chaetothyriales incertae sedis</taxon>
        <taxon>Neophaeococcomyces</taxon>
    </lineage>
</organism>
<proteinExistence type="predicted"/>
<protein>
    <submittedName>
        <fullName evidence="1">Uncharacterized protein</fullName>
    </submittedName>
</protein>
<reference evidence="1" key="1">
    <citation type="submission" date="2022-10" db="EMBL/GenBank/DDBJ databases">
        <title>Culturing micro-colonial fungi from biological soil crusts in the Mojave desert and describing Neophaeococcomyces mojavensis, and introducing the new genera and species Taxawa tesnikishii.</title>
        <authorList>
            <person name="Kurbessoian T."/>
            <person name="Stajich J.E."/>
        </authorList>
    </citation>
    <scope>NUCLEOTIDE SEQUENCE</scope>
    <source>
        <strain evidence="1">JES_112</strain>
    </source>
</reference>
<accession>A0ACC2ZV48</accession>
<dbReference type="EMBL" id="JAPDRQ010000249">
    <property type="protein sequence ID" value="KAJ9651549.1"/>
    <property type="molecule type" value="Genomic_DNA"/>
</dbReference>
<comment type="caution">
    <text evidence="1">The sequence shown here is derived from an EMBL/GenBank/DDBJ whole genome shotgun (WGS) entry which is preliminary data.</text>
</comment>
<keyword evidence="2" id="KW-1185">Reference proteome</keyword>